<protein>
    <recommendedName>
        <fullName evidence="4">DUF3047 family protein</fullName>
    </recommendedName>
</protein>
<proteinExistence type="predicted"/>
<comment type="caution">
    <text evidence="2">The sequence shown here is derived from an EMBL/GenBank/DDBJ whole genome shotgun (WGS) entry which is preliminary data.</text>
</comment>
<keyword evidence="1" id="KW-1133">Transmembrane helix</keyword>
<name>A0A2T0WQ09_9RHOB</name>
<sequence>MNQGGVDVVSDRMRHLMPLLACVLLPSTLLALPFDGSWREQRFSLFSSNDYTQRGAALEIVSDGAVSLLWRAVPAEVRGARQAMWRWQVDQSVPATDLARKGGDDRNMSLYFVFLPNDLVAEAEGRPIRWLLKRPEVRVLLYVWGGKGARGRLVPSPYLLGQGTSVVLRDAGTGAFAETVDLATDYRRAFGHEAGALVGLAVSSDGDDTGSVVRATLSELELR</sequence>
<evidence type="ECO:0000256" key="1">
    <source>
        <dbReference type="SAM" id="Phobius"/>
    </source>
</evidence>
<dbReference type="Pfam" id="PF11249">
    <property type="entry name" value="DUF3047"/>
    <property type="match status" value="1"/>
</dbReference>
<dbReference type="EMBL" id="PVTQ01000007">
    <property type="protein sequence ID" value="PRY88779.1"/>
    <property type="molecule type" value="Genomic_DNA"/>
</dbReference>
<dbReference type="Proteomes" id="UP000238392">
    <property type="component" value="Unassembled WGS sequence"/>
</dbReference>
<evidence type="ECO:0000313" key="2">
    <source>
        <dbReference type="EMBL" id="PRY88779.1"/>
    </source>
</evidence>
<accession>A0A2T0WQ09</accession>
<dbReference type="AlphaFoldDB" id="A0A2T0WQ09"/>
<feature type="transmembrane region" description="Helical" evidence="1">
    <location>
        <begin position="16"/>
        <end position="34"/>
    </location>
</feature>
<keyword evidence="1" id="KW-0472">Membrane</keyword>
<dbReference type="InterPro" id="IPR021409">
    <property type="entry name" value="DUF3047"/>
</dbReference>
<gene>
    <name evidence="2" type="ORF">CLV74_107121</name>
</gene>
<keyword evidence="1" id="KW-0812">Transmembrane</keyword>
<evidence type="ECO:0000313" key="3">
    <source>
        <dbReference type="Proteomes" id="UP000238392"/>
    </source>
</evidence>
<evidence type="ECO:0008006" key="4">
    <source>
        <dbReference type="Google" id="ProtNLM"/>
    </source>
</evidence>
<reference evidence="2 3" key="1">
    <citation type="submission" date="2018-03" db="EMBL/GenBank/DDBJ databases">
        <title>Genomic Encyclopedia of Archaeal and Bacterial Type Strains, Phase II (KMG-II): from individual species to whole genera.</title>
        <authorList>
            <person name="Goeker M."/>
        </authorList>
    </citation>
    <scope>NUCLEOTIDE SEQUENCE [LARGE SCALE GENOMIC DNA]</scope>
    <source>
        <strain evidence="2 3">DSM 100212</strain>
    </source>
</reference>
<organism evidence="2 3">
    <name type="scientific">Donghicola tyrosinivorans</name>
    <dbReference type="NCBI Taxonomy" id="1652492"/>
    <lineage>
        <taxon>Bacteria</taxon>
        <taxon>Pseudomonadati</taxon>
        <taxon>Pseudomonadota</taxon>
        <taxon>Alphaproteobacteria</taxon>
        <taxon>Rhodobacterales</taxon>
        <taxon>Roseobacteraceae</taxon>
        <taxon>Donghicola</taxon>
    </lineage>
</organism>
<keyword evidence="3" id="KW-1185">Reference proteome</keyword>